<reference evidence="1" key="2">
    <citation type="submission" date="2015-07" db="EMBL/GenBank/DDBJ databases">
        <title>Plasmids, circular viruses and viroids from rat gut.</title>
        <authorList>
            <person name="Jorgensen T.J."/>
            <person name="Hansen M.A."/>
            <person name="Xu Z."/>
            <person name="Tabak M.A."/>
            <person name="Sorensen S.J."/>
            <person name="Hansen L.H."/>
        </authorList>
    </citation>
    <scope>NUCLEOTIDE SEQUENCE</scope>
    <source>
        <strain evidence="1">RGFK0886</strain>
    </source>
</reference>
<proteinExistence type="predicted"/>
<reference evidence="1" key="1">
    <citation type="submission" date="2015-06" db="EMBL/GenBank/DDBJ databases">
        <authorList>
            <person name="Joergensen T."/>
        </authorList>
    </citation>
    <scope>NUCLEOTIDE SEQUENCE</scope>
    <source>
        <strain evidence="1">RGFK0886</strain>
    </source>
</reference>
<protein>
    <submittedName>
        <fullName evidence="1">Uncharacterized protein</fullName>
    </submittedName>
</protein>
<organism evidence="1">
    <name type="scientific">uncultured prokaryote</name>
    <dbReference type="NCBI Taxonomy" id="198431"/>
    <lineage>
        <taxon>unclassified sequences</taxon>
        <taxon>environmental samples</taxon>
    </lineage>
</organism>
<accession>A0A0H5Q2D1</accession>
<dbReference type="AlphaFoldDB" id="A0A0H5Q2D1"/>
<evidence type="ECO:0000313" key="1">
    <source>
        <dbReference type="EMBL" id="CRY96043.1"/>
    </source>
</evidence>
<name>A0A0H5Q2D1_9ZZZZ</name>
<dbReference type="EMBL" id="LN853488">
    <property type="protein sequence ID" value="CRY96043.1"/>
    <property type="molecule type" value="Genomic_DNA"/>
</dbReference>
<sequence>MERITIDVTRTRGSRSATVNVHVAPANGNPGSAWRAATLKLRADQTLTAQLAARAAAAIASACGEGESPFIEPMVTLPLPFDPETME</sequence>